<evidence type="ECO:0000313" key="2">
    <source>
        <dbReference type="Proteomes" id="UP000028926"/>
    </source>
</evidence>
<keyword evidence="2" id="KW-1185">Reference proteome</keyword>
<dbReference type="RefSeq" id="WP_038465087.1">
    <property type="nucleotide sequence ID" value="NZ_CP008941.1"/>
</dbReference>
<dbReference type="HOGENOM" id="CLU_420753_0_0_5"/>
<accession>A0A077AVY5</accession>
<dbReference type="PANTHER" id="PTHR46433">
    <property type="entry name" value="ANK_REP_REGION DOMAIN-CONTAINING PROTEIN-RELATED"/>
    <property type="match status" value="1"/>
</dbReference>
<evidence type="ECO:0000313" key="1">
    <source>
        <dbReference type="EMBL" id="AIK96561.1"/>
    </source>
</evidence>
<organism evidence="1 2">
    <name type="scientific">Candidatus Odyssella acanthamoebae</name>
    <dbReference type="NCBI Taxonomy" id="91604"/>
    <lineage>
        <taxon>Bacteria</taxon>
        <taxon>Pseudomonadati</taxon>
        <taxon>Pseudomonadota</taxon>
        <taxon>Alphaproteobacteria</taxon>
        <taxon>Holosporales</taxon>
        <taxon>Candidatus Paracaedibacteraceae</taxon>
        <taxon>Candidatus Odyssella</taxon>
    </lineage>
</organism>
<gene>
    <name evidence="1" type="ORF">ID47_07200</name>
</gene>
<dbReference type="EMBL" id="CP008941">
    <property type="protein sequence ID" value="AIK96561.1"/>
    <property type="molecule type" value="Genomic_DNA"/>
</dbReference>
<dbReference type="AlphaFoldDB" id="A0A077AVY5"/>
<dbReference type="KEGG" id="paca:ID47_07200"/>
<sequence length="651" mass="74733">MTFFDRGLIAKRQKIRGLWALFLFLSSSLNAMELGEESKAITEQRYILMDILCQHFYENEGGKQINCNSSSFSKGCNQSKESANGTSQELLKTTPKKIEQDISRADLIQQIIELTGAQPDPRLNARYSLQKVLKKYLEADTEFRNKWDNLWSKLIEPERLINKEGCEGYLKLNDIFLFPESISSELDTIKKEIHSFKGLLAQLFPQYLEGPILMDKVAALYEDFLIDIHTACLAPIESSDEMLEPKALLMGECLPEPFYRISQARARYILGYNKNRREAEHLSPNGTHRVTFLPSKDHTPVSRAYPESKTVYFKSDGFSRINPSREYMLFSLYNKLGIEIPTSGLLLLDAVQFERKEENHYEGPFFLQASQGIAGPTGKEVLEENNTLELDGEHFSRQVLGALLTCPEDGKADNFIVTSVEGRKWGWVSIDNDHVITSPLGKFGEGVLKSVLLTFPAMHEAVSPSTLNLINNVDPKQLIREWLETLQIQAARYQHLKDILLWYARHKIHGRRDKDGLLSERYLSELWRELRLPFLSFKVSVPQTISALLYKMKAFVREKKIPPTLWELFADCYPNISTQYQNFLDEGKRVNEVFSSIKNTSEPLKATFGSDVSLVEENYFRGIPDWSGEEPEEELFIQSAHYLSLDIRRSY</sequence>
<protein>
    <submittedName>
        <fullName evidence="1">Uncharacterized protein</fullName>
    </submittedName>
</protein>
<reference evidence="1 2" key="1">
    <citation type="submission" date="2014-07" db="EMBL/GenBank/DDBJ databases">
        <title>Comparative genomic insights into amoeba endosymbionts belonging to the families of Holosporaceae and Candidatus Midichloriaceae within Rickettsiales.</title>
        <authorList>
            <person name="Wang Z."/>
            <person name="Wu M."/>
        </authorList>
    </citation>
    <scope>NUCLEOTIDE SEQUENCE [LARGE SCALE GENOMIC DNA]</scope>
    <source>
        <strain evidence="1">PRA3</strain>
    </source>
</reference>
<proteinExistence type="predicted"/>
<dbReference type="PANTHER" id="PTHR46433:SF1">
    <property type="entry name" value="ANKYRIN REPEAT-CONTAINING PROTEIN"/>
    <property type="match status" value="1"/>
</dbReference>
<dbReference type="Proteomes" id="UP000028926">
    <property type="component" value="Chromosome"/>
</dbReference>
<name>A0A077AVY5_9PROT</name>
<dbReference type="STRING" id="91604.ID47_07200"/>